<evidence type="ECO:0000313" key="2">
    <source>
        <dbReference type="EMBL" id="KPC54132.1"/>
    </source>
</evidence>
<dbReference type="SUPFAM" id="SSF81606">
    <property type="entry name" value="PP2C-like"/>
    <property type="match status" value="1"/>
</dbReference>
<dbReference type="PROSITE" id="PS51746">
    <property type="entry name" value="PPM_2"/>
    <property type="match status" value="1"/>
</dbReference>
<organism evidence="2 3">
    <name type="scientific">Amantichitinum ursilacus</name>
    <dbReference type="NCBI Taxonomy" id="857265"/>
    <lineage>
        <taxon>Bacteria</taxon>
        <taxon>Pseudomonadati</taxon>
        <taxon>Pseudomonadota</taxon>
        <taxon>Betaproteobacteria</taxon>
        <taxon>Neisseriales</taxon>
        <taxon>Chitinibacteraceae</taxon>
        <taxon>Amantichitinum</taxon>
    </lineage>
</organism>
<dbReference type="Gene3D" id="3.60.40.10">
    <property type="entry name" value="PPM-type phosphatase domain"/>
    <property type="match status" value="1"/>
</dbReference>
<dbReference type="InterPro" id="IPR015655">
    <property type="entry name" value="PP2C"/>
</dbReference>
<protein>
    <submittedName>
        <fullName evidence="2">Serine/threonine phosphatase stp</fullName>
        <ecNumber evidence="2">3.1.3.16</ecNumber>
    </submittedName>
</protein>
<evidence type="ECO:0000313" key="3">
    <source>
        <dbReference type="Proteomes" id="UP000037939"/>
    </source>
</evidence>
<dbReference type="EC" id="3.1.3.16" evidence="2"/>
<dbReference type="PATRIC" id="fig|857265.3.peg.1181"/>
<dbReference type="NCBIfam" id="NF033484">
    <property type="entry name" value="Stp1_PP2C_phos"/>
    <property type="match status" value="1"/>
</dbReference>
<dbReference type="Proteomes" id="UP000037939">
    <property type="component" value="Unassembled WGS sequence"/>
</dbReference>
<dbReference type="SMART" id="SM00331">
    <property type="entry name" value="PP2C_SIG"/>
    <property type="match status" value="1"/>
</dbReference>
<dbReference type="AlphaFoldDB" id="A0A0N0GPX6"/>
<gene>
    <name evidence="2" type="primary">stp_1</name>
    <name evidence="2" type="ORF">WG78_05765</name>
</gene>
<feature type="domain" description="PPM-type phosphatase" evidence="1">
    <location>
        <begin position="2"/>
        <end position="256"/>
    </location>
</feature>
<dbReference type="SMART" id="SM00332">
    <property type="entry name" value="PP2Cc"/>
    <property type="match status" value="1"/>
</dbReference>
<keyword evidence="2" id="KW-0378">Hydrolase</keyword>
<name>A0A0N0GPX6_9NEIS</name>
<dbReference type="STRING" id="857265.WG78_05765"/>
<sequence length="282" mass="30479">MRNLASALQMVQHTDTGLQRDHNEDAVLIDAAEGYAVLADGMGGYNAGEVASKVAAEVIAQVLRESIPLAENRQLLRHGEHAGALSLLADAVQRANLAVFEMSRSDRQYAGMGTTLVSALFYDNHVAVAHVGDSRLYRLRDEVLQQLTHDHSFLQEQIDHGLITAEEARYSGNKNLVTRAVGISPDLQVEVNEYDAQVGDLFLLCSDGLSDLVSEPEMLETLTVLRTNLPVAAAHLIQQANNLGGKDNISVILIAVQASFGANNGIWAKIADWVAPKPPKTP</sequence>
<comment type="caution">
    <text evidence="2">The sequence shown here is derived from an EMBL/GenBank/DDBJ whole genome shotgun (WGS) entry which is preliminary data.</text>
</comment>
<dbReference type="GO" id="GO:0004722">
    <property type="term" value="F:protein serine/threonine phosphatase activity"/>
    <property type="evidence" value="ECO:0007669"/>
    <property type="project" value="UniProtKB-EC"/>
</dbReference>
<dbReference type="PANTHER" id="PTHR47992">
    <property type="entry name" value="PROTEIN PHOSPHATASE"/>
    <property type="match status" value="1"/>
</dbReference>
<dbReference type="EMBL" id="LAQT01000003">
    <property type="protein sequence ID" value="KPC54132.1"/>
    <property type="molecule type" value="Genomic_DNA"/>
</dbReference>
<dbReference type="OrthoDB" id="9801841at2"/>
<accession>A0A0N0GPX6</accession>
<reference evidence="2 3" key="1">
    <citation type="submission" date="2015-07" db="EMBL/GenBank/DDBJ databases">
        <title>Draft genome sequence of the Amantichitinum ursilacus IGB-41, a new chitin-degrading bacterium.</title>
        <authorList>
            <person name="Kirstahler P."/>
            <person name="Guenther M."/>
            <person name="Grumaz C."/>
            <person name="Rupp S."/>
            <person name="Zibek S."/>
            <person name="Sohn K."/>
        </authorList>
    </citation>
    <scope>NUCLEOTIDE SEQUENCE [LARGE SCALE GENOMIC DNA]</scope>
    <source>
        <strain evidence="2 3">IGB-41</strain>
    </source>
</reference>
<dbReference type="RefSeq" id="WP_053936835.1">
    <property type="nucleotide sequence ID" value="NZ_LAQT01000003.1"/>
</dbReference>
<proteinExistence type="predicted"/>
<dbReference type="InterPro" id="IPR036457">
    <property type="entry name" value="PPM-type-like_dom_sf"/>
</dbReference>
<dbReference type="CDD" id="cd00143">
    <property type="entry name" value="PP2Cc"/>
    <property type="match status" value="1"/>
</dbReference>
<dbReference type="Pfam" id="PF13672">
    <property type="entry name" value="PP2C_2"/>
    <property type="match status" value="1"/>
</dbReference>
<evidence type="ECO:0000259" key="1">
    <source>
        <dbReference type="PROSITE" id="PS51746"/>
    </source>
</evidence>
<keyword evidence="3" id="KW-1185">Reference proteome</keyword>
<dbReference type="InterPro" id="IPR001932">
    <property type="entry name" value="PPM-type_phosphatase-like_dom"/>
</dbReference>